<dbReference type="CDD" id="cd07962">
    <property type="entry name" value="Anticodon_Ia_Val"/>
    <property type="match status" value="1"/>
</dbReference>
<feature type="domain" description="Methionyl/Valyl/Leucyl/Isoleucyl-tRNA synthetase anticodon-binding" evidence="10">
    <location>
        <begin position="589"/>
        <end position="730"/>
    </location>
</feature>
<sequence length="768" mass="89470">MLDINEMENKWKDYWFNNDVFKFRPGNKIFIIDTPPPTVSGKMHMGHAYSYPHQDFMARYMRMKGFSVYYPWGFDDNGLPTERYVEKERHVTIRNTPLDEYIKICREASRDAEKILLKNWYDLGLSCDFKNYIETSSDFSTRISQELFIDLVLNNRAYRAEAPVIRCPTCNTAISQIDMKDTEIDTDLVYINFSGIEIATTRPELLGACVALVVNPNDPRYKKIINSEVVVPLYNYTVRIISDDSIDMNFGTGAEMLCTFGDQHDLELWRKYNPGTRIIIKNDLIDDGIIIKGLSVKEARKEIIKKLKENNYLIKTERIKHSVNTHERCGTPVEIIISKQWYIKDLDIKDELLELGNRIEWIPDYMKTRYQNWVSGLKWDWCISRQRYYGIPFPVWYCKDCGGIVLADKSELPVDPRLSGTNKRCSCGSGNLEPETDVMDTWATSSISVTLYLMHINSMNLYPADVRFQGHDIITSWAFTTILRSYLHYRDVPWKKIFISGNVYDPYGEKMSKSKGNIIEPSTIIEKYGADALRFWASTTMPGENIKIREQDLVRGRKTVIKLYNSARLVLMLSDNIKGSMDNIISQVNRWILTKFEKTLKNVTELMDGYYFSRARSELDNFFWNIFCDNYLEIIKSEIKRYPEETAAVSRFLMENIIKMYSPIMPFITEELYHEFNKDSLSVSLEKYPEYNEDYIFDGAEDFDYIIDIINKIRAIKSNMKMSMAAPISISLKGNEKIINDSAEIIKSVMHVENLKISNSDNIEIEVQ</sequence>
<evidence type="ECO:0000313" key="11">
    <source>
        <dbReference type="EMBL" id="SMD30575.1"/>
    </source>
</evidence>
<comment type="catalytic activity">
    <reaction evidence="7 8">
        <text>tRNA(Val) + L-valine + ATP = L-valyl-tRNA(Val) + AMP + diphosphate</text>
        <dbReference type="Rhea" id="RHEA:10704"/>
        <dbReference type="Rhea" id="RHEA-COMP:9672"/>
        <dbReference type="Rhea" id="RHEA-COMP:9708"/>
        <dbReference type="ChEBI" id="CHEBI:30616"/>
        <dbReference type="ChEBI" id="CHEBI:33019"/>
        <dbReference type="ChEBI" id="CHEBI:57762"/>
        <dbReference type="ChEBI" id="CHEBI:78442"/>
        <dbReference type="ChEBI" id="CHEBI:78537"/>
        <dbReference type="ChEBI" id="CHEBI:456215"/>
        <dbReference type="EC" id="6.1.1.9"/>
    </reaction>
</comment>
<feature type="short sequence motif" description="'HIGH' region" evidence="8">
    <location>
        <begin position="37"/>
        <end position="47"/>
    </location>
</feature>
<keyword evidence="12" id="KW-1185">Reference proteome</keyword>
<dbReference type="GO" id="GO:0004832">
    <property type="term" value="F:valine-tRNA ligase activity"/>
    <property type="evidence" value="ECO:0007669"/>
    <property type="project" value="UniProtKB-UniRule"/>
</dbReference>
<evidence type="ECO:0000256" key="5">
    <source>
        <dbReference type="ARBA" id="ARBA00022917"/>
    </source>
</evidence>
<keyword evidence="5 8" id="KW-0648">Protein biosynthesis</keyword>
<dbReference type="HAMAP" id="MF_02005">
    <property type="entry name" value="Val_tRNA_synth_type2"/>
    <property type="match status" value="1"/>
</dbReference>
<comment type="subcellular location">
    <subcellularLocation>
        <location evidence="8">Cytoplasm</location>
    </subcellularLocation>
</comment>
<dbReference type="SUPFAM" id="SSF47323">
    <property type="entry name" value="Anticodon-binding domain of a subclass of class I aminoacyl-tRNA synthetases"/>
    <property type="match status" value="1"/>
</dbReference>
<dbReference type="EMBL" id="FWYE01000001">
    <property type="protein sequence ID" value="SMD30575.1"/>
    <property type="molecule type" value="Genomic_DNA"/>
</dbReference>
<feature type="binding site" evidence="8">
    <location>
        <position position="513"/>
    </location>
    <ligand>
        <name>ATP</name>
        <dbReference type="ChEBI" id="CHEBI:30616"/>
    </ligand>
</feature>
<dbReference type="InterPro" id="IPR002303">
    <property type="entry name" value="Valyl-tRNA_ligase"/>
</dbReference>
<dbReference type="InterPro" id="IPR001412">
    <property type="entry name" value="aa-tRNA-synth_I_CS"/>
</dbReference>
<evidence type="ECO:0000256" key="4">
    <source>
        <dbReference type="ARBA" id="ARBA00022840"/>
    </source>
</evidence>
<evidence type="ECO:0000259" key="9">
    <source>
        <dbReference type="Pfam" id="PF00133"/>
    </source>
</evidence>
<accession>A0A8G2FW41</accession>
<comment type="similarity">
    <text evidence="8">Belongs to the class-I aminoacyl-tRNA synthetase family. ValS type 2 subfamily.</text>
</comment>
<organism evidence="11 12">
    <name type="scientific">Picrophilus torridus (strain ATCC 700027 / DSM 9790 / JCM 10055 / NBRC 100828 / KAW 2/3)</name>
    <dbReference type="NCBI Taxonomy" id="1122961"/>
    <lineage>
        <taxon>Archaea</taxon>
        <taxon>Methanobacteriati</taxon>
        <taxon>Thermoplasmatota</taxon>
        <taxon>Thermoplasmata</taxon>
        <taxon>Thermoplasmatales</taxon>
        <taxon>Picrophilaceae</taxon>
        <taxon>Picrophilus</taxon>
    </lineage>
</organism>
<keyword evidence="3 8" id="KW-0547">Nucleotide-binding</keyword>
<dbReference type="GO" id="GO:0002161">
    <property type="term" value="F:aminoacyl-tRNA deacylase activity"/>
    <property type="evidence" value="ECO:0007669"/>
    <property type="project" value="InterPro"/>
</dbReference>
<dbReference type="GO" id="GO:0005524">
    <property type="term" value="F:ATP binding"/>
    <property type="evidence" value="ECO:0007669"/>
    <property type="project" value="UniProtKB-UniRule"/>
</dbReference>
<comment type="domain">
    <text evidence="8">ValRS has two distinct active sites: one for aminoacylation and one for editing. The misactivated threonine is translocated from the active site to the editing site.</text>
</comment>
<dbReference type="Pfam" id="PF08264">
    <property type="entry name" value="Anticodon_1"/>
    <property type="match status" value="1"/>
</dbReference>
<dbReference type="GO" id="GO:0005829">
    <property type="term" value="C:cytosol"/>
    <property type="evidence" value="ECO:0007669"/>
    <property type="project" value="TreeGrafter"/>
</dbReference>
<dbReference type="PRINTS" id="PR00986">
    <property type="entry name" value="TRNASYNTHVAL"/>
</dbReference>
<comment type="caution">
    <text evidence="11">The sequence shown here is derived from an EMBL/GenBank/DDBJ whole genome shotgun (WGS) entry which is preliminary data.</text>
</comment>
<proteinExistence type="inferred from homology"/>
<dbReference type="PANTHER" id="PTHR11946">
    <property type="entry name" value="VALYL-TRNA SYNTHETASES"/>
    <property type="match status" value="1"/>
</dbReference>
<dbReference type="InterPro" id="IPR009008">
    <property type="entry name" value="Val/Leu/Ile-tRNA-synth_edit"/>
</dbReference>
<dbReference type="InterPro" id="IPR022874">
    <property type="entry name" value="Valine-tRNA_ligase_type_2"/>
</dbReference>
<gene>
    <name evidence="8" type="primary">valS</name>
    <name evidence="11" type="ORF">SAMN02745355_0464</name>
</gene>
<dbReference type="EC" id="6.1.1.9" evidence="8"/>
<evidence type="ECO:0000256" key="7">
    <source>
        <dbReference type="ARBA" id="ARBA00047552"/>
    </source>
</evidence>
<feature type="domain" description="Aminoacyl-tRNA synthetase class Ia" evidence="9">
    <location>
        <begin position="11"/>
        <end position="548"/>
    </location>
</feature>
<dbReference type="Pfam" id="PF00133">
    <property type="entry name" value="tRNA-synt_1"/>
    <property type="match status" value="1"/>
</dbReference>
<dbReference type="PROSITE" id="PS00178">
    <property type="entry name" value="AA_TRNA_LIGASE_I"/>
    <property type="match status" value="1"/>
</dbReference>
<evidence type="ECO:0000256" key="3">
    <source>
        <dbReference type="ARBA" id="ARBA00022741"/>
    </source>
</evidence>
<evidence type="ECO:0000256" key="6">
    <source>
        <dbReference type="ARBA" id="ARBA00023146"/>
    </source>
</evidence>
<dbReference type="Gene3D" id="1.10.730.10">
    <property type="entry name" value="Isoleucyl-tRNA Synthetase, Domain 1"/>
    <property type="match status" value="1"/>
</dbReference>
<keyword evidence="4 8" id="KW-0067">ATP-binding</keyword>
<dbReference type="InterPro" id="IPR002300">
    <property type="entry name" value="aa-tRNA-synth_Ia"/>
</dbReference>
<dbReference type="PANTHER" id="PTHR11946:SF93">
    <property type="entry name" value="VALINE--TRNA LIGASE, CHLOROPLASTIC_MITOCHONDRIAL 2"/>
    <property type="match status" value="1"/>
</dbReference>
<dbReference type="SUPFAM" id="SSF50677">
    <property type="entry name" value="ValRS/IleRS/LeuRS editing domain"/>
    <property type="match status" value="1"/>
</dbReference>
<comment type="function">
    <text evidence="8">Catalyzes the attachment of valine to tRNA(Val). As ValRS can inadvertently accommodate and process structurally similar amino acids such as threonine, to avoid such errors, it has a 'posttransfer' editing activity that hydrolyzes mischarged Thr-tRNA(Val) in a tRNA-dependent manner.</text>
</comment>
<dbReference type="GO" id="GO:0006438">
    <property type="term" value="P:valyl-tRNA aminoacylation"/>
    <property type="evidence" value="ECO:0007669"/>
    <property type="project" value="UniProtKB-UniRule"/>
</dbReference>
<dbReference type="InterPro" id="IPR009080">
    <property type="entry name" value="tRNAsynth_Ia_anticodon-bd"/>
</dbReference>
<dbReference type="InterPro" id="IPR014729">
    <property type="entry name" value="Rossmann-like_a/b/a_fold"/>
</dbReference>
<feature type="short sequence motif" description="'KMSKS' region" evidence="8">
    <location>
        <begin position="510"/>
        <end position="514"/>
    </location>
</feature>
<dbReference type="AlphaFoldDB" id="A0A8G2FW41"/>
<name>A0A8G2FW41_PICTO</name>
<evidence type="ECO:0000256" key="8">
    <source>
        <dbReference type="HAMAP-Rule" id="MF_02005"/>
    </source>
</evidence>
<dbReference type="NCBIfam" id="TIGR00422">
    <property type="entry name" value="valS"/>
    <property type="match status" value="1"/>
</dbReference>
<evidence type="ECO:0000256" key="1">
    <source>
        <dbReference type="ARBA" id="ARBA00022490"/>
    </source>
</evidence>
<dbReference type="SUPFAM" id="SSF52374">
    <property type="entry name" value="Nucleotidylyl transferase"/>
    <property type="match status" value="1"/>
</dbReference>
<keyword evidence="2 8" id="KW-0436">Ligase</keyword>
<dbReference type="Proteomes" id="UP000192315">
    <property type="component" value="Unassembled WGS sequence"/>
</dbReference>
<dbReference type="RefSeq" id="WP_084272506.1">
    <property type="nucleotide sequence ID" value="NZ_FWYE01000001.1"/>
</dbReference>
<dbReference type="InterPro" id="IPR033705">
    <property type="entry name" value="Anticodon_Ia_Val"/>
</dbReference>
<evidence type="ECO:0000313" key="12">
    <source>
        <dbReference type="Proteomes" id="UP000192315"/>
    </source>
</evidence>
<dbReference type="Gene3D" id="3.40.50.620">
    <property type="entry name" value="HUPs"/>
    <property type="match status" value="2"/>
</dbReference>
<dbReference type="NCBIfam" id="NF009687">
    <property type="entry name" value="PRK13208.1"/>
    <property type="match status" value="1"/>
</dbReference>
<evidence type="ECO:0000259" key="10">
    <source>
        <dbReference type="Pfam" id="PF08264"/>
    </source>
</evidence>
<keyword evidence="6 8" id="KW-0030">Aminoacyl-tRNA synthetase</keyword>
<evidence type="ECO:0000256" key="2">
    <source>
        <dbReference type="ARBA" id="ARBA00022598"/>
    </source>
</evidence>
<reference evidence="11 12" key="1">
    <citation type="submission" date="2017-04" db="EMBL/GenBank/DDBJ databases">
        <authorList>
            <person name="Varghese N."/>
            <person name="Submissions S."/>
        </authorList>
    </citation>
    <scope>NUCLEOTIDE SEQUENCE [LARGE SCALE GENOMIC DNA]</scope>
    <source>
        <strain evidence="11 12">DSM 9789</strain>
    </source>
</reference>
<dbReference type="InterPro" id="IPR013155">
    <property type="entry name" value="M/V/L/I-tRNA-synth_anticd-bd"/>
</dbReference>
<protein>
    <recommendedName>
        <fullName evidence="8">Valine--tRNA ligase</fullName>
        <ecNumber evidence="8">6.1.1.9</ecNumber>
    </recommendedName>
    <alternativeName>
        <fullName evidence="8">Valyl-tRNA synthetase</fullName>
        <shortName evidence="8">ValRS</shortName>
    </alternativeName>
</protein>
<keyword evidence="1 8" id="KW-0963">Cytoplasm</keyword>